<dbReference type="EMBL" id="BGPR01000261">
    <property type="protein sequence ID" value="GBM08744.1"/>
    <property type="molecule type" value="Genomic_DNA"/>
</dbReference>
<sequence>MRLPSKPRLGGISSEPKPYRHISSDDFQDGKQPDVCVSLSSALGRPFRIRDKGWKNKVHIPTFFLELKADVYANDPASSQPAAEEKRTIFGCLRSRGGWEGGGDGARRRKIFDFSLSSFLFHNLRQWD</sequence>
<dbReference type="AlphaFoldDB" id="A0A4Y2CYC7"/>
<gene>
    <name evidence="2" type="ORF">AVEN_951_1</name>
</gene>
<keyword evidence="3" id="KW-1185">Reference proteome</keyword>
<protein>
    <submittedName>
        <fullName evidence="2">Uncharacterized protein</fullName>
    </submittedName>
</protein>
<comment type="caution">
    <text evidence="2">The sequence shown here is derived from an EMBL/GenBank/DDBJ whole genome shotgun (WGS) entry which is preliminary data.</text>
</comment>
<evidence type="ECO:0000256" key="1">
    <source>
        <dbReference type="SAM" id="MobiDB-lite"/>
    </source>
</evidence>
<proteinExistence type="predicted"/>
<evidence type="ECO:0000313" key="3">
    <source>
        <dbReference type="Proteomes" id="UP000499080"/>
    </source>
</evidence>
<dbReference type="Proteomes" id="UP000499080">
    <property type="component" value="Unassembled WGS sequence"/>
</dbReference>
<accession>A0A4Y2CYC7</accession>
<organism evidence="2 3">
    <name type="scientific">Araneus ventricosus</name>
    <name type="common">Orbweaver spider</name>
    <name type="synonym">Epeira ventricosa</name>
    <dbReference type="NCBI Taxonomy" id="182803"/>
    <lineage>
        <taxon>Eukaryota</taxon>
        <taxon>Metazoa</taxon>
        <taxon>Ecdysozoa</taxon>
        <taxon>Arthropoda</taxon>
        <taxon>Chelicerata</taxon>
        <taxon>Arachnida</taxon>
        <taxon>Araneae</taxon>
        <taxon>Araneomorphae</taxon>
        <taxon>Entelegynae</taxon>
        <taxon>Araneoidea</taxon>
        <taxon>Araneidae</taxon>
        <taxon>Araneus</taxon>
    </lineage>
</organism>
<feature type="region of interest" description="Disordered" evidence="1">
    <location>
        <begin position="1"/>
        <end position="28"/>
    </location>
</feature>
<name>A0A4Y2CYC7_ARAVE</name>
<evidence type="ECO:0000313" key="2">
    <source>
        <dbReference type="EMBL" id="GBM08744.1"/>
    </source>
</evidence>
<reference evidence="2 3" key="1">
    <citation type="journal article" date="2019" name="Sci. Rep.">
        <title>Orb-weaving spider Araneus ventricosus genome elucidates the spidroin gene catalogue.</title>
        <authorList>
            <person name="Kono N."/>
            <person name="Nakamura H."/>
            <person name="Ohtoshi R."/>
            <person name="Moran D.A.P."/>
            <person name="Shinohara A."/>
            <person name="Yoshida Y."/>
            <person name="Fujiwara M."/>
            <person name="Mori M."/>
            <person name="Tomita M."/>
            <person name="Arakawa K."/>
        </authorList>
    </citation>
    <scope>NUCLEOTIDE SEQUENCE [LARGE SCALE GENOMIC DNA]</scope>
</reference>